<evidence type="ECO:0000256" key="3">
    <source>
        <dbReference type="ARBA" id="ARBA00022679"/>
    </source>
</evidence>
<dbReference type="InterPro" id="IPR013762">
    <property type="entry name" value="Integrase-like_cat_sf"/>
</dbReference>
<dbReference type="EMBL" id="MT658805">
    <property type="protein sequence ID" value="QNJ57054.1"/>
    <property type="molecule type" value="Genomic_DNA"/>
</dbReference>
<dbReference type="RefSeq" id="YP_010246123.1">
    <property type="nucleotide sequence ID" value="NC_060133.1"/>
</dbReference>
<dbReference type="GO" id="GO:0046718">
    <property type="term" value="P:symbiont entry into host cell"/>
    <property type="evidence" value="ECO:0007669"/>
    <property type="project" value="UniProtKB-KW"/>
</dbReference>
<dbReference type="InterPro" id="IPR004107">
    <property type="entry name" value="Integrase_SAM-like_N"/>
</dbReference>
<sequence length="367" mass="41253">MAWTVKKPSGKYQGLYRDANGKVKSVGMHARKLDAMKKASHKEAVARKDEQALSEVTLQEWYDEWFETRRVTRKTKLEDEARFKNRVLPKFGSTPLAEIDHTAIDEWINELAAESLSPSTITKHVHNLSAAMKAAVYAKLIPSNPCVGVKKPKPDPTPDRYLTRDEANAVSALLAGMNLFIWQMLIGTGARWGEAVALHWDHVDFKNRRIEIVLAWDRKAKVFTPVKNRARRFVPISDELEKALRDRLAEFGYGKATSFPYEPKSLTPRHGVILAGPSGMPWAPTNFSHAIIAAGNAAKVSEEGIERIVGPMRPHDLRHTYASWLLQDGVKIEVVSRLLGHSSVTITERYARLGDESWDSVRQSLNA</sequence>
<dbReference type="PROSITE" id="PS51898">
    <property type="entry name" value="TYR_RECOMBINASE"/>
    <property type="match status" value="1"/>
</dbReference>
<comment type="function">
    <text evidence="9">Integrase is necessary for integration of the phage into the host genome by site-specific recombination. In conjunction with excisionase, integrase is also necessary for excision of the prophage from the host genome.</text>
</comment>
<evidence type="ECO:0000256" key="7">
    <source>
        <dbReference type="ARBA" id="ARBA00023195"/>
    </source>
</evidence>
<keyword evidence="3" id="KW-0808">Transferase</keyword>
<dbReference type="InterPro" id="IPR050808">
    <property type="entry name" value="Phage_Integrase"/>
</dbReference>
<dbReference type="GO" id="GO:0075713">
    <property type="term" value="P:establishment of integrated proviral latency"/>
    <property type="evidence" value="ECO:0007669"/>
    <property type="project" value="UniProtKB-KW"/>
</dbReference>
<feature type="domain" description="Tyr recombinase" evidence="11">
    <location>
        <begin position="157"/>
        <end position="363"/>
    </location>
</feature>
<keyword evidence="14" id="KW-1185">Reference proteome</keyword>
<evidence type="ECO:0000256" key="1">
    <source>
        <dbReference type="ARBA" id="ARBA00008857"/>
    </source>
</evidence>
<dbReference type="Gene3D" id="1.10.443.10">
    <property type="entry name" value="Intergrase catalytic core"/>
    <property type="match status" value="1"/>
</dbReference>
<feature type="domain" description="Core-binding (CB)" evidence="12">
    <location>
        <begin position="56"/>
        <end position="136"/>
    </location>
</feature>
<evidence type="ECO:0000313" key="14">
    <source>
        <dbReference type="Proteomes" id="UP000515957"/>
    </source>
</evidence>
<keyword evidence="8" id="KW-1160">Virus entry into host cell</keyword>
<dbReference type="GO" id="GO:0044826">
    <property type="term" value="P:viral genome integration into host DNA"/>
    <property type="evidence" value="ECO:0007669"/>
    <property type="project" value="UniProtKB-KW"/>
</dbReference>
<dbReference type="PANTHER" id="PTHR30629">
    <property type="entry name" value="PROPHAGE INTEGRASE"/>
    <property type="match status" value="1"/>
</dbReference>
<evidence type="ECO:0000313" key="13">
    <source>
        <dbReference type="EMBL" id="QNJ57054.1"/>
    </source>
</evidence>
<dbReference type="InterPro" id="IPR010998">
    <property type="entry name" value="Integrase_recombinase_N"/>
</dbReference>
<dbReference type="SUPFAM" id="SSF56349">
    <property type="entry name" value="DNA breaking-rejoining enzymes"/>
    <property type="match status" value="1"/>
</dbReference>
<comment type="similarity">
    <text evidence="1">Belongs to the 'phage' integrase family.</text>
</comment>
<evidence type="ECO:0000256" key="4">
    <source>
        <dbReference type="ARBA" id="ARBA00022908"/>
    </source>
</evidence>
<dbReference type="GO" id="GO:0006310">
    <property type="term" value="P:DNA recombination"/>
    <property type="evidence" value="ECO:0007669"/>
    <property type="project" value="UniProtKB-KW"/>
</dbReference>
<evidence type="ECO:0000256" key="2">
    <source>
        <dbReference type="ARBA" id="ARBA00016082"/>
    </source>
</evidence>
<dbReference type="InterPro" id="IPR044068">
    <property type="entry name" value="CB"/>
</dbReference>
<reference evidence="13 14" key="1">
    <citation type="submission" date="2020-06" db="EMBL/GenBank/DDBJ databases">
        <authorList>
            <person name="Herren C.D."/>
            <person name="Smith Caldas M."/>
            <person name="Brooke G.M."/>
            <person name="Cabrera L.J."/>
            <person name="Caudill C.B."/>
            <person name="Ewell K.O."/>
            <person name="Haas C.L."/>
            <person name="Shapland G.L."/>
            <person name="Sitek C.J."/>
            <person name="Thompson J.S."/>
            <person name="Pollenz R.S."/>
            <person name="Garlena R.A."/>
            <person name="Russell D.A."/>
            <person name="Pope W.H."/>
            <person name="Jacobs-Sera D."/>
            <person name="Hatfull G.F."/>
        </authorList>
    </citation>
    <scope>NUCLEOTIDE SEQUENCE [LARGE SCALE GENOMIC DNA]</scope>
</reference>
<dbReference type="Pfam" id="PF14659">
    <property type="entry name" value="Phage_int_SAM_3"/>
    <property type="match status" value="1"/>
</dbReference>
<organism evidence="13 14">
    <name type="scientific">Gordonia phage Rabbitrun</name>
    <dbReference type="NCBI Taxonomy" id="2762280"/>
    <lineage>
        <taxon>Viruses</taxon>
        <taxon>Duplodnaviria</taxon>
        <taxon>Heunggongvirae</taxon>
        <taxon>Uroviricota</taxon>
        <taxon>Caudoviricetes</taxon>
        <taxon>Deeyouvirinae</taxon>
        <taxon>Nevillevirus</taxon>
        <taxon>Nevillevirus rabbitrun</taxon>
    </lineage>
</organism>
<dbReference type="Gene3D" id="1.10.150.130">
    <property type="match status" value="1"/>
</dbReference>
<dbReference type="PANTHER" id="PTHR30629:SF2">
    <property type="entry name" value="PROPHAGE INTEGRASE INTS-RELATED"/>
    <property type="match status" value="1"/>
</dbReference>
<keyword evidence="7" id="KW-1179">Viral genome integration</keyword>
<evidence type="ECO:0000256" key="10">
    <source>
        <dbReference type="PROSITE-ProRule" id="PRU01248"/>
    </source>
</evidence>
<dbReference type="GeneID" id="70080660"/>
<dbReference type="Proteomes" id="UP000515957">
    <property type="component" value="Segment"/>
</dbReference>
<dbReference type="InterPro" id="IPR002104">
    <property type="entry name" value="Integrase_catalytic"/>
</dbReference>
<evidence type="ECO:0000256" key="6">
    <source>
        <dbReference type="ARBA" id="ARBA00023172"/>
    </source>
</evidence>
<dbReference type="PROSITE" id="PS51900">
    <property type="entry name" value="CB"/>
    <property type="match status" value="1"/>
</dbReference>
<dbReference type="InterPro" id="IPR011010">
    <property type="entry name" value="DNA_brk_join_enz"/>
</dbReference>
<evidence type="ECO:0000256" key="9">
    <source>
        <dbReference type="ARBA" id="ARBA00049605"/>
    </source>
</evidence>
<name>A0A7G8LII2_9CAUD</name>
<evidence type="ECO:0000256" key="5">
    <source>
        <dbReference type="ARBA" id="ARBA00023125"/>
    </source>
</evidence>
<keyword evidence="5 10" id="KW-0238">DNA-binding</keyword>
<accession>A0A7G8LII2</accession>
<dbReference type="GO" id="GO:0003677">
    <property type="term" value="F:DNA binding"/>
    <property type="evidence" value="ECO:0007669"/>
    <property type="project" value="UniProtKB-UniRule"/>
</dbReference>
<dbReference type="GO" id="GO:0015074">
    <property type="term" value="P:DNA integration"/>
    <property type="evidence" value="ECO:0007669"/>
    <property type="project" value="UniProtKB-KW"/>
</dbReference>
<evidence type="ECO:0000259" key="12">
    <source>
        <dbReference type="PROSITE" id="PS51900"/>
    </source>
</evidence>
<gene>
    <name evidence="13" type="primary">10</name>
    <name evidence="13" type="ORF">SEA_RABBITRUN_10</name>
</gene>
<dbReference type="Pfam" id="PF00589">
    <property type="entry name" value="Phage_integrase"/>
    <property type="match status" value="1"/>
</dbReference>
<proteinExistence type="inferred from homology"/>
<evidence type="ECO:0000256" key="8">
    <source>
        <dbReference type="ARBA" id="ARBA00023296"/>
    </source>
</evidence>
<evidence type="ECO:0000259" key="11">
    <source>
        <dbReference type="PROSITE" id="PS51898"/>
    </source>
</evidence>
<protein>
    <recommendedName>
        <fullName evidence="2">Integrase</fullName>
    </recommendedName>
</protein>
<dbReference type="CDD" id="cd00796">
    <property type="entry name" value="INT_Rci_Hp1_C"/>
    <property type="match status" value="1"/>
</dbReference>
<dbReference type="KEGG" id="vg:70080660"/>
<keyword evidence="6" id="KW-0233">DNA recombination</keyword>
<keyword evidence="4" id="KW-0229">DNA integration</keyword>
<dbReference type="GO" id="GO:0016740">
    <property type="term" value="F:transferase activity"/>
    <property type="evidence" value="ECO:0007669"/>
    <property type="project" value="UniProtKB-KW"/>
</dbReference>